<evidence type="ECO:0000256" key="3">
    <source>
        <dbReference type="ARBA" id="ARBA00008891"/>
    </source>
</evidence>
<feature type="chain" id="PRO_5015373987" description="Pectinesterase" evidence="11">
    <location>
        <begin position="20"/>
        <end position="328"/>
    </location>
</feature>
<evidence type="ECO:0000256" key="8">
    <source>
        <dbReference type="ARBA" id="ARBA00023085"/>
    </source>
</evidence>
<keyword evidence="8 11" id="KW-0063">Aspartyl esterase</keyword>
<dbReference type="GO" id="GO:0005576">
    <property type="term" value="C:extracellular region"/>
    <property type="evidence" value="ECO:0007669"/>
    <property type="project" value="UniProtKB-SubCell"/>
</dbReference>
<dbReference type="OrthoDB" id="2019149at2759"/>
<evidence type="ECO:0000256" key="6">
    <source>
        <dbReference type="ARBA" id="ARBA00022729"/>
    </source>
</evidence>
<evidence type="ECO:0000256" key="4">
    <source>
        <dbReference type="ARBA" id="ARBA00013229"/>
    </source>
</evidence>
<feature type="active site" evidence="10">
    <location>
        <position position="180"/>
    </location>
</feature>
<evidence type="ECO:0000259" key="12">
    <source>
        <dbReference type="Pfam" id="PF01095"/>
    </source>
</evidence>
<evidence type="ECO:0000313" key="13">
    <source>
        <dbReference type="EMBL" id="PTB37558.1"/>
    </source>
</evidence>
<gene>
    <name evidence="13" type="ORF">M441DRAFT_82670</name>
</gene>
<dbReference type="PROSITE" id="PS00503">
    <property type="entry name" value="PECTINESTERASE_2"/>
    <property type="match status" value="1"/>
</dbReference>
<reference evidence="13 14" key="1">
    <citation type="submission" date="2016-07" db="EMBL/GenBank/DDBJ databases">
        <title>Multiple horizontal gene transfer events from other fungi enriched the ability of initially mycotrophic Trichoderma (Ascomycota) to feed on dead plant biomass.</title>
        <authorList>
            <consortium name="DOE Joint Genome Institute"/>
            <person name="Aerts A."/>
            <person name="Atanasova L."/>
            <person name="Chenthamara K."/>
            <person name="Zhang J."/>
            <person name="Grujic M."/>
            <person name="Henrissat B."/>
            <person name="Kuo A."/>
            <person name="Salamov A."/>
            <person name="Lipzen A."/>
            <person name="Labutti K."/>
            <person name="Barry K."/>
            <person name="Miao Y."/>
            <person name="Rahimi M.J."/>
            <person name="Shen Q."/>
            <person name="Grigoriev I.V."/>
            <person name="Kubicek C.P."/>
            <person name="Druzhinina I.S."/>
        </authorList>
    </citation>
    <scope>NUCLEOTIDE SEQUENCE [LARGE SCALE GENOMIC DNA]</scope>
    <source>
        <strain evidence="13 14">CBS 433.97</strain>
    </source>
</reference>
<dbReference type="InterPro" id="IPR011050">
    <property type="entry name" value="Pectin_lyase_fold/virulence"/>
</dbReference>
<dbReference type="FunFam" id="2.160.20.10:FF:000014">
    <property type="entry name" value="Pectinesterase"/>
    <property type="match status" value="1"/>
</dbReference>
<dbReference type="GO" id="GO:0045490">
    <property type="term" value="P:pectin catabolic process"/>
    <property type="evidence" value="ECO:0007669"/>
    <property type="project" value="UniProtKB-UniRule"/>
</dbReference>
<feature type="signal peptide" evidence="11">
    <location>
        <begin position="1"/>
        <end position="19"/>
    </location>
</feature>
<feature type="domain" description="Pectinesterase catalytic" evidence="12">
    <location>
        <begin position="33"/>
        <end position="294"/>
    </location>
</feature>
<comment type="subcellular location">
    <subcellularLocation>
        <location evidence="1 11">Secreted</location>
    </subcellularLocation>
</comment>
<dbReference type="Proteomes" id="UP000240493">
    <property type="component" value="Unassembled WGS sequence"/>
</dbReference>
<keyword evidence="6 11" id="KW-0732">Signal</keyword>
<keyword evidence="7 11" id="KW-0378">Hydrolase</keyword>
<comment type="function">
    <text evidence="11">Involved in maceration and soft-rotting of plant tissue.</text>
</comment>
<dbReference type="GO" id="GO:0042545">
    <property type="term" value="P:cell wall modification"/>
    <property type="evidence" value="ECO:0007669"/>
    <property type="project" value="UniProtKB-UniRule"/>
</dbReference>
<dbReference type="UniPathway" id="UPA00545">
    <property type="reaction ID" value="UER00823"/>
</dbReference>
<dbReference type="InterPro" id="IPR033131">
    <property type="entry name" value="Pectinesterase_Asp_AS"/>
</dbReference>
<protein>
    <recommendedName>
        <fullName evidence="4 11">Pectinesterase</fullName>
        <ecNumber evidence="4 11">3.1.1.11</ecNumber>
    </recommendedName>
</protein>
<dbReference type="EMBL" id="KZ679267">
    <property type="protein sequence ID" value="PTB37558.1"/>
    <property type="molecule type" value="Genomic_DNA"/>
</dbReference>
<dbReference type="GO" id="GO:0030599">
    <property type="term" value="F:pectinesterase activity"/>
    <property type="evidence" value="ECO:0007669"/>
    <property type="project" value="UniProtKB-UniRule"/>
</dbReference>
<evidence type="ECO:0000256" key="11">
    <source>
        <dbReference type="RuleBase" id="RU000589"/>
    </source>
</evidence>
<dbReference type="STRING" id="1042311.A0A2T3YYD8"/>
<proteinExistence type="inferred from homology"/>
<keyword evidence="11" id="KW-0961">Cell wall biogenesis/degradation</keyword>
<sequence length="328" mass="34452">MKPLAILSAFFTFTARALAAGRTTPPAGALVVGSGHYATIQAAVNALKSTSQEQIIFINPGTYNEQVTINKLTGPLTIYGYTQNTASYSSNVVTITSAHSLANEPNDDSTGTLRVETTNFKLYNVNVVNSYGSGSQALALSANAGNQGYYACSFRGFQDTVLAETGAQLYSACYIEGATDFIFGQSANAWFEKCTIGVLPASIGYVTASGRSSDTSSYYVFNKATIAAAPGKTVTSGAYYLGRPWGDYARVAFQSSSLSSVINGAGWHIWNTGDERTDHVSFGEYGNSGAGASGTRASFATKLSSPLAIGSILGSSYASQHYVDTSYL</sequence>
<dbReference type="Pfam" id="PF01095">
    <property type="entry name" value="Pectinesterase"/>
    <property type="match status" value="1"/>
</dbReference>
<keyword evidence="14" id="KW-1185">Reference proteome</keyword>
<name>A0A2T3YYD8_TRIA4</name>
<dbReference type="Gene3D" id="2.160.20.10">
    <property type="entry name" value="Single-stranded right-handed beta-helix, Pectin lyase-like"/>
    <property type="match status" value="1"/>
</dbReference>
<dbReference type="InterPro" id="IPR000070">
    <property type="entry name" value="Pectinesterase_cat"/>
</dbReference>
<evidence type="ECO:0000256" key="10">
    <source>
        <dbReference type="PROSITE-ProRule" id="PRU10040"/>
    </source>
</evidence>
<dbReference type="EC" id="3.1.1.11" evidence="4 11"/>
<dbReference type="AlphaFoldDB" id="A0A2T3YYD8"/>
<comment type="pathway">
    <text evidence="2 11">Glycan metabolism; pectin degradation; 2-dehydro-3-deoxy-D-gluconate from pectin: step 1/5.</text>
</comment>
<comment type="similarity">
    <text evidence="3">Belongs to the pectinesterase family.</text>
</comment>
<evidence type="ECO:0000256" key="5">
    <source>
        <dbReference type="ARBA" id="ARBA00022525"/>
    </source>
</evidence>
<evidence type="ECO:0000313" key="14">
    <source>
        <dbReference type="Proteomes" id="UP000240493"/>
    </source>
</evidence>
<accession>A0A2T3YYD8</accession>
<keyword evidence="5 11" id="KW-0964">Secreted</keyword>
<evidence type="ECO:0000256" key="2">
    <source>
        <dbReference type="ARBA" id="ARBA00005184"/>
    </source>
</evidence>
<evidence type="ECO:0000256" key="1">
    <source>
        <dbReference type="ARBA" id="ARBA00004613"/>
    </source>
</evidence>
<evidence type="ECO:0000256" key="9">
    <source>
        <dbReference type="ARBA" id="ARBA00047928"/>
    </source>
</evidence>
<dbReference type="PANTHER" id="PTHR31321">
    <property type="entry name" value="ACYL-COA THIOESTER HYDROLASE YBHC-RELATED"/>
    <property type="match status" value="1"/>
</dbReference>
<dbReference type="PANTHER" id="PTHR31321:SF127">
    <property type="entry name" value="PECTINESTERASE"/>
    <property type="match status" value="1"/>
</dbReference>
<evidence type="ECO:0000256" key="7">
    <source>
        <dbReference type="ARBA" id="ARBA00022801"/>
    </source>
</evidence>
<dbReference type="InterPro" id="IPR012334">
    <property type="entry name" value="Pectin_lyas_fold"/>
</dbReference>
<comment type="catalytic activity">
    <reaction evidence="9 11">
        <text>[(1-&gt;4)-alpha-D-galacturonosyl methyl ester](n) + n H2O = [(1-&gt;4)-alpha-D-galacturonosyl](n) + n methanol + n H(+)</text>
        <dbReference type="Rhea" id="RHEA:22380"/>
        <dbReference type="Rhea" id="RHEA-COMP:14570"/>
        <dbReference type="Rhea" id="RHEA-COMP:14573"/>
        <dbReference type="ChEBI" id="CHEBI:15377"/>
        <dbReference type="ChEBI" id="CHEBI:15378"/>
        <dbReference type="ChEBI" id="CHEBI:17790"/>
        <dbReference type="ChEBI" id="CHEBI:140522"/>
        <dbReference type="ChEBI" id="CHEBI:140523"/>
        <dbReference type="EC" id="3.1.1.11"/>
    </reaction>
</comment>
<dbReference type="SUPFAM" id="SSF51126">
    <property type="entry name" value="Pectin lyase-like"/>
    <property type="match status" value="1"/>
</dbReference>
<organism evidence="13 14">
    <name type="scientific">Trichoderma asperellum (strain ATCC 204424 / CBS 433.97 / NBRC 101777)</name>
    <dbReference type="NCBI Taxonomy" id="1042311"/>
    <lineage>
        <taxon>Eukaryota</taxon>
        <taxon>Fungi</taxon>
        <taxon>Dikarya</taxon>
        <taxon>Ascomycota</taxon>
        <taxon>Pezizomycotina</taxon>
        <taxon>Sordariomycetes</taxon>
        <taxon>Hypocreomycetidae</taxon>
        <taxon>Hypocreales</taxon>
        <taxon>Hypocreaceae</taxon>
        <taxon>Trichoderma</taxon>
    </lineage>
</organism>